<name>A0A4R8RYN1_9MYCO</name>
<dbReference type="InterPro" id="IPR005122">
    <property type="entry name" value="Uracil-DNA_glycosylase-like"/>
</dbReference>
<dbReference type="Pfam" id="PF03167">
    <property type="entry name" value="UDG"/>
    <property type="match status" value="1"/>
</dbReference>
<evidence type="ECO:0000259" key="4">
    <source>
        <dbReference type="SMART" id="SM00986"/>
    </source>
</evidence>
<evidence type="ECO:0000256" key="1">
    <source>
        <dbReference type="ARBA" id="ARBA00022763"/>
    </source>
</evidence>
<feature type="domain" description="Uracil-DNA glycosylase-like" evidence="4">
    <location>
        <begin position="14"/>
        <end position="172"/>
    </location>
</feature>
<dbReference type="PANTHER" id="PTHR12159:SF9">
    <property type="entry name" value="G_T MISMATCH-SPECIFIC THYMINE DNA GLYCOSYLASE"/>
    <property type="match status" value="1"/>
</dbReference>
<dbReference type="GO" id="GO:0004844">
    <property type="term" value="F:uracil DNA N-glycosylase activity"/>
    <property type="evidence" value="ECO:0007669"/>
    <property type="project" value="TreeGrafter"/>
</dbReference>
<keyword evidence="2 5" id="KW-0378">Hydrolase</keyword>
<keyword evidence="5" id="KW-0326">Glycosidase</keyword>
<dbReference type="SUPFAM" id="SSF52141">
    <property type="entry name" value="Uracil-DNA glycosylase-like"/>
    <property type="match status" value="1"/>
</dbReference>
<proteinExistence type="predicted"/>
<reference evidence="5 6" key="1">
    <citation type="journal article" date="2019" name="Sci. Rep.">
        <title>Extended insight into the Mycobacterium chelonae-abscessus complex through whole genome sequencing of Mycobacterium salmoniphilum outbreak and Mycobacterium salmoniphilum-like strains.</title>
        <authorList>
            <person name="Behra P.R.K."/>
            <person name="Das S."/>
            <person name="Pettersson B.M.F."/>
            <person name="Shirreff L."/>
            <person name="DuCote T."/>
            <person name="Jacobsson K.G."/>
            <person name="Ennis D.G."/>
            <person name="Kirsebom L.A."/>
        </authorList>
    </citation>
    <scope>NUCLEOTIDE SEQUENCE [LARGE SCALE GENOMIC DNA]</scope>
    <source>
        <strain evidence="5 6">DE 4585</strain>
    </source>
</reference>
<evidence type="ECO:0000256" key="3">
    <source>
        <dbReference type="ARBA" id="ARBA00023204"/>
    </source>
</evidence>
<dbReference type="AlphaFoldDB" id="A0A4R8RYN1"/>
<comment type="caution">
    <text evidence="5">The sequence shown here is derived from an EMBL/GenBank/DDBJ whole genome shotgun (WGS) entry which is preliminary data.</text>
</comment>
<accession>A0A4R8RYN1</accession>
<keyword evidence="1" id="KW-0227">DNA damage</keyword>
<dbReference type="Gene3D" id="3.40.470.10">
    <property type="entry name" value="Uracil-DNA glycosylase-like domain"/>
    <property type="match status" value="1"/>
</dbReference>
<dbReference type="Proteomes" id="UP000295117">
    <property type="component" value="Unassembled WGS sequence"/>
</dbReference>
<evidence type="ECO:0000256" key="2">
    <source>
        <dbReference type="ARBA" id="ARBA00022801"/>
    </source>
</evidence>
<dbReference type="PANTHER" id="PTHR12159">
    <property type="entry name" value="G/T AND G/U MISMATCH-SPECIFIC DNA GLYCOSYLASE"/>
    <property type="match status" value="1"/>
</dbReference>
<gene>
    <name evidence="5" type="primary">mug</name>
    <name evidence="5" type="ORF">DE4585_04528</name>
</gene>
<dbReference type="EC" id="3.2.2.28" evidence="5"/>
<dbReference type="SMART" id="SM00986">
    <property type="entry name" value="UDG"/>
    <property type="match status" value="1"/>
</dbReference>
<protein>
    <submittedName>
        <fullName evidence="5">G/U mismatch-specific DNA glycosylase</fullName>
        <ecNumber evidence="5">3.2.2.28</ecNumber>
    </submittedName>
</protein>
<dbReference type="GO" id="GO:0008263">
    <property type="term" value="F:pyrimidine-specific mismatch base pair DNA N-glycosylase activity"/>
    <property type="evidence" value="ECO:0007669"/>
    <property type="project" value="TreeGrafter"/>
</dbReference>
<keyword evidence="3" id="KW-0234">DNA repair</keyword>
<dbReference type="NCBIfam" id="NF007570">
    <property type="entry name" value="PRK10201.1"/>
    <property type="match status" value="1"/>
</dbReference>
<dbReference type="EMBL" id="PECH01000009">
    <property type="protein sequence ID" value="TDZ78691.1"/>
    <property type="molecule type" value="Genomic_DNA"/>
</dbReference>
<dbReference type="CDD" id="cd10028">
    <property type="entry name" value="UDG-F2_TDG_MUG"/>
    <property type="match status" value="1"/>
</dbReference>
<dbReference type="GO" id="GO:0006285">
    <property type="term" value="P:base-excision repair, AP site formation"/>
    <property type="evidence" value="ECO:0007669"/>
    <property type="project" value="InterPro"/>
</dbReference>
<evidence type="ECO:0000313" key="5">
    <source>
        <dbReference type="EMBL" id="TDZ78691.1"/>
    </source>
</evidence>
<dbReference type="InterPro" id="IPR036895">
    <property type="entry name" value="Uracil-DNA_glycosylase-like_sf"/>
</dbReference>
<sequence length="190" mass="21169">MSREKLHVVAQYSPDILAAGLDVVFCGINPASTAVADGHNFSNRSNRFWEVLYRAGFTDIRLRPEDERQLLTFGCGITAAVSRATPRADDITASEFRSARPYFEDKMRRLKPRALAFLGKRAVVSILESPRIAFGLQPFRFAEVTTWVLPNPSGLNRRFTLDALVDAYAELRVSLTDGNSTGPRPGPVRR</sequence>
<evidence type="ECO:0000313" key="6">
    <source>
        <dbReference type="Proteomes" id="UP000295117"/>
    </source>
</evidence>
<organism evidence="5 6">
    <name type="scientific">Mycobacteroides salmoniphilum</name>
    <dbReference type="NCBI Taxonomy" id="404941"/>
    <lineage>
        <taxon>Bacteria</taxon>
        <taxon>Bacillati</taxon>
        <taxon>Actinomycetota</taxon>
        <taxon>Actinomycetes</taxon>
        <taxon>Mycobacteriales</taxon>
        <taxon>Mycobacteriaceae</taxon>
        <taxon>Mycobacteroides</taxon>
    </lineage>
</organism>
<dbReference type="SMART" id="SM00987">
    <property type="entry name" value="UreE_C"/>
    <property type="match status" value="1"/>
</dbReference>
<dbReference type="InterPro" id="IPR015637">
    <property type="entry name" value="MUG/TDG"/>
</dbReference>